<organism evidence="3 4">
    <name type="scientific">Haloplanus salinus</name>
    <dbReference type="NCBI Taxonomy" id="1126245"/>
    <lineage>
        <taxon>Archaea</taxon>
        <taxon>Methanobacteriati</taxon>
        <taxon>Methanobacteriota</taxon>
        <taxon>Stenosarchaea group</taxon>
        <taxon>Halobacteria</taxon>
        <taxon>Halobacteriales</taxon>
        <taxon>Haloferacaceae</taxon>
        <taxon>Haloplanus</taxon>
    </lineage>
</organism>
<dbReference type="Pfam" id="PF01497">
    <property type="entry name" value="Peripla_BP_2"/>
    <property type="match status" value="1"/>
</dbReference>
<keyword evidence="1" id="KW-0732">Signal</keyword>
<gene>
    <name evidence="3" type="ORF">DU504_02885</name>
</gene>
<dbReference type="PANTHER" id="PTHR42860:SF1">
    <property type="entry name" value="VITAMIN B12-BINDING PROTEIN"/>
    <property type="match status" value="1"/>
</dbReference>
<protein>
    <submittedName>
        <fullName evidence="3">Cobalamin-binding protein</fullName>
    </submittedName>
</protein>
<sequence>MAPPNRIVSLAPAATATLRELGVADRLVGITTHCRAELDADPTVLGGWLNPDLDELAALDPDIVCTSDALQAEVRDALRDRGVRVYHMDARTLPEVIDGFAALGGAVGREGAGERLAARSRERLDRIRDRATDARPTVYCEEWADPPMAAGNWVPGIVAAAGGRHPFVDPGDRSRAVAREAVEAADPDHVVLHHCGHGSRADPATFADRGWAVDAEVHVVDDALLNQPSPNLIDGAERLAGLF</sequence>
<evidence type="ECO:0000313" key="3">
    <source>
        <dbReference type="EMBL" id="RCU46344.1"/>
    </source>
</evidence>
<dbReference type="Gene3D" id="3.40.50.1980">
    <property type="entry name" value="Nitrogenase molybdenum iron protein domain"/>
    <property type="match status" value="2"/>
</dbReference>
<dbReference type="PROSITE" id="PS50983">
    <property type="entry name" value="FE_B12_PBP"/>
    <property type="match status" value="1"/>
</dbReference>
<dbReference type="EMBL" id="QPHM01000001">
    <property type="protein sequence ID" value="RCU46344.1"/>
    <property type="molecule type" value="Genomic_DNA"/>
</dbReference>
<dbReference type="PANTHER" id="PTHR42860">
    <property type="entry name" value="VITAMIN B12-BINDING PROTEIN"/>
    <property type="match status" value="1"/>
</dbReference>
<evidence type="ECO:0000313" key="4">
    <source>
        <dbReference type="Proteomes" id="UP000252189"/>
    </source>
</evidence>
<dbReference type="InterPro" id="IPR054828">
    <property type="entry name" value="Vit_B12_bind_prot"/>
</dbReference>
<feature type="domain" description="Fe/B12 periplasmic-binding" evidence="2">
    <location>
        <begin position="6"/>
        <end position="243"/>
    </location>
</feature>
<evidence type="ECO:0000259" key="2">
    <source>
        <dbReference type="PROSITE" id="PS50983"/>
    </source>
</evidence>
<keyword evidence="4" id="KW-1185">Reference proteome</keyword>
<dbReference type="OrthoDB" id="9784at2157"/>
<dbReference type="RefSeq" id="WP_114447895.1">
    <property type="nucleotide sequence ID" value="NZ_QPHM01000001.1"/>
</dbReference>
<proteinExistence type="predicted"/>
<dbReference type="Proteomes" id="UP000252189">
    <property type="component" value="Unassembled WGS sequence"/>
</dbReference>
<dbReference type="SUPFAM" id="SSF53807">
    <property type="entry name" value="Helical backbone' metal receptor"/>
    <property type="match status" value="1"/>
</dbReference>
<dbReference type="InterPro" id="IPR051030">
    <property type="entry name" value="Vitamin_B12-ABC_binding"/>
</dbReference>
<dbReference type="NCBIfam" id="NF038402">
    <property type="entry name" value="TroA_like"/>
    <property type="match status" value="1"/>
</dbReference>
<dbReference type="InterPro" id="IPR002491">
    <property type="entry name" value="ABC_transptr_periplasmic_BD"/>
</dbReference>
<evidence type="ECO:0000256" key="1">
    <source>
        <dbReference type="ARBA" id="ARBA00022729"/>
    </source>
</evidence>
<comment type="caution">
    <text evidence="3">The sequence shown here is derived from an EMBL/GenBank/DDBJ whole genome shotgun (WGS) entry which is preliminary data.</text>
</comment>
<reference evidence="3 4" key="1">
    <citation type="submission" date="2018-07" db="EMBL/GenBank/DDBJ databases">
        <title>Genome sequences of Haloplanus salinus JCM 18368T.</title>
        <authorList>
            <person name="Kim Y.B."/>
            <person name="Roh S.W."/>
        </authorList>
    </citation>
    <scope>NUCLEOTIDE SEQUENCE [LARGE SCALE GENOMIC DNA]</scope>
    <source>
        <strain evidence="3 4">JCM 18368</strain>
    </source>
</reference>
<accession>A0A368N9Y5</accession>
<dbReference type="AlphaFoldDB" id="A0A368N9Y5"/>
<name>A0A368N9Y5_9EURY</name>